<evidence type="ECO:0000313" key="3">
    <source>
        <dbReference type="Proteomes" id="UP000631114"/>
    </source>
</evidence>
<dbReference type="PANTHER" id="PTHR14580:SF0">
    <property type="entry name" value="MULTIPLE MYELOMA TUMOR-ASSOCIATED PROTEIN 2"/>
    <property type="match status" value="1"/>
</dbReference>
<sequence>MQEALGLAPKRSGRPQGNRLDKHEFQELVKRGSTAEDLGEGHAEAAHVQGLGFARAPRSGGMEESTSLPTSQRDASPERVNAVLPKPQVQNTKDESSDDESSRKKRKREEGRHEKREHGDKRHEKRDERRHEKREKRHSRDSDDKRKHRRDKEKRRHDSD</sequence>
<dbReference type="Proteomes" id="UP000631114">
    <property type="component" value="Unassembled WGS sequence"/>
</dbReference>
<feature type="region of interest" description="Disordered" evidence="1">
    <location>
        <begin position="1"/>
        <end position="160"/>
    </location>
</feature>
<feature type="compositionally biased region" description="Basic and acidic residues" evidence="1">
    <location>
        <begin position="19"/>
        <end position="45"/>
    </location>
</feature>
<feature type="compositionally biased region" description="Basic residues" evidence="1">
    <location>
        <begin position="146"/>
        <end position="160"/>
    </location>
</feature>
<name>A0A835LK04_9MAGN</name>
<dbReference type="EMBL" id="JADFTS010000008">
    <property type="protein sequence ID" value="KAF9594429.1"/>
    <property type="molecule type" value="Genomic_DNA"/>
</dbReference>
<proteinExistence type="predicted"/>
<reference evidence="2 3" key="1">
    <citation type="submission" date="2020-10" db="EMBL/GenBank/DDBJ databases">
        <title>The Coptis chinensis genome and diversification of protoberbering-type alkaloids.</title>
        <authorList>
            <person name="Wang B."/>
            <person name="Shu S."/>
            <person name="Song C."/>
            <person name="Liu Y."/>
        </authorList>
    </citation>
    <scope>NUCLEOTIDE SEQUENCE [LARGE SCALE GENOMIC DNA]</scope>
    <source>
        <strain evidence="2">HL-2020</strain>
        <tissue evidence="2">Leaf</tissue>
    </source>
</reference>
<keyword evidence="3" id="KW-1185">Reference proteome</keyword>
<protein>
    <submittedName>
        <fullName evidence="2">Uncharacterized protein</fullName>
    </submittedName>
</protein>
<dbReference type="InterPro" id="IPR039207">
    <property type="entry name" value="MMTAG2-like"/>
</dbReference>
<organism evidence="2 3">
    <name type="scientific">Coptis chinensis</name>
    <dbReference type="NCBI Taxonomy" id="261450"/>
    <lineage>
        <taxon>Eukaryota</taxon>
        <taxon>Viridiplantae</taxon>
        <taxon>Streptophyta</taxon>
        <taxon>Embryophyta</taxon>
        <taxon>Tracheophyta</taxon>
        <taxon>Spermatophyta</taxon>
        <taxon>Magnoliopsida</taxon>
        <taxon>Ranunculales</taxon>
        <taxon>Ranunculaceae</taxon>
        <taxon>Coptidoideae</taxon>
        <taxon>Coptis</taxon>
    </lineage>
</organism>
<accession>A0A835LK04</accession>
<feature type="compositionally biased region" description="Polar residues" evidence="1">
    <location>
        <begin position="64"/>
        <end position="74"/>
    </location>
</feature>
<gene>
    <name evidence="2" type="ORF">IFM89_031031</name>
</gene>
<comment type="caution">
    <text evidence="2">The sequence shown here is derived from an EMBL/GenBank/DDBJ whole genome shotgun (WGS) entry which is preliminary data.</text>
</comment>
<dbReference type="PANTHER" id="PTHR14580">
    <property type="entry name" value="MULTIPLE MYELOMA TUMOR-ASSOCIATED PROTEIN 2 FAMILY MEMBER"/>
    <property type="match status" value="1"/>
</dbReference>
<evidence type="ECO:0000313" key="2">
    <source>
        <dbReference type="EMBL" id="KAF9594429.1"/>
    </source>
</evidence>
<dbReference type="AlphaFoldDB" id="A0A835LK04"/>
<dbReference type="OrthoDB" id="5390672at2759"/>
<evidence type="ECO:0000256" key="1">
    <source>
        <dbReference type="SAM" id="MobiDB-lite"/>
    </source>
</evidence>
<feature type="compositionally biased region" description="Basic and acidic residues" evidence="1">
    <location>
        <begin position="108"/>
        <end position="130"/>
    </location>
</feature>